<dbReference type="PATRIC" id="fig|279058.18.peg.845"/>
<feature type="transmembrane region" description="Helical" evidence="1">
    <location>
        <begin position="36"/>
        <end position="54"/>
    </location>
</feature>
<dbReference type="Pfam" id="PF14110">
    <property type="entry name" value="DUF4282"/>
    <property type="match status" value="1"/>
</dbReference>
<keyword evidence="1" id="KW-0472">Membrane</keyword>
<evidence type="ECO:0000313" key="3">
    <source>
        <dbReference type="Proteomes" id="UP000071778"/>
    </source>
</evidence>
<gene>
    <name evidence="2" type="ORF">CAter282_0851</name>
</gene>
<sequence>MDMHNNFNMTNNQTRLGKLFYFFGFEKLIAPVLIKLIYWIGMVVILVAGVASFFNTGGGVGRMLLTLVALLLSLLIWRLVSELWILAFNIYQRLVEIRDLLSRQGQAAAVIQPVLRDGD</sequence>
<proteinExistence type="predicted"/>
<feature type="transmembrane region" description="Helical" evidence="1">
    <location>
        <begin position="60"/>
        <end position="80"/>
    </location>
</feature>
<evidence type="ECO:0000256" key="1">
    <source>
        <dbReference type="SAM" id="Phobius"/>
    </source>
</evidence>
<dbReference type="EMBL" id="CP013235">
    <property type="protein sequence ID" value="AMP08652.1"/>
    <property type="molecule type" value="Genomic_DNA"/>
</dbReference>
<keyword evidence="1" id="KW-1133">Transmembrane helix</keyword>
<dbReference type="AlphaFoldDB" id="A0A127QGB1"/>
<keyword evidence="3" id="KW-1185">Reference proteome</keyword>
<name>A0A127QGB1_9BURK</name>
<dbReference type="OrthoDB" id="8781105at2"/>
<organism evidence="2 3">
    <name type="scientific">Collimonas arenae</name>
    <dbReference type="NCBI Taxonomy" id="279058"/>
    <lineage>
        <taxon>Bacteria</taxon>
        <taxon>Pseudomonadati</taxon>
        <taxon>Pseudomonadota</taxon>
        <taxon>Betaproteobacteria</taxon>
        <taxon>Burkholderiales</taxon>
        <taxon>Oxalobacteraceae</taxon>
        <taxon>Collimonas</taxon>
    </lineage>
</organism>
<evidence type="ECO:0000313" key="2">
    <source>
        <dbReference type="EMBL" id="AMP08652.1"/>
    </source>
</evidence>
<dbReference type="InterPro" id="IPR025557">
    <property type="entry name" value="DUF4282"/>
</dbReference>
<keyword evidence="1" id="KW-0812">Transmembrane</keyword>
<accession>A0A127QGB1</accession>
<protein>
    <recommendedName>
        <fullName evidence="4">Transmembrane protein</fullName>
    </recommendedName>
</protein>
<evidence type="ECO:0008006" key="4">
    <source>
        <dbReference type="Google" id="ProtNLM"/>
    </source>
</evidence>
<dbReference type="Proteomes" id="UP000071778">
    <property type="component" value="Chromosome"/>
</dbReference>
<reference evidence="2 3" key="1">
    <citation type="submission" date="2015-11" db="EMBL/GenBank/DDBJ databases">
        <title>Exploring the genomic traits of fungus-feeding bacterial genus Collimonas.</title>
        <authorList>
            <person name="Song C."/>
            <person name="Schmidt R."/>
            <person name="de Jager V."/>
            <person name="Krzyzanowska D."/>
            <person name="Jongedijk E."/>
            <person name="Cankar K."/>
            <person name="Beekwilder J."/>
            <person name="van Veen A."/>
            <person name="de Boer W."/>
            <person name="van Veen J.A."/>
            <person name="Garbeva P."/>
        </authorList>
    </citation>
    <scope>NUCLEOTIDE SEQUENCE [LARGE SCALE GENOMIC DNA]</scope>
    <source>
        <strain evidence="2 3">Ter282</strain>
    </source>
</reference>